<keyword evidence="2" id="KW-1185">Reference proteome</keyword>
<evidence type="ECO:0000313" key="2">
    <source>
        <dbReference type="Proteomes" id="UP001172457"/>
    </source>
</evidence>
<evidence type="ECO:0008006" key="3">
    <source>
        <dbReference type="Google" id="ProtNLM"/>
    </source>
</evidence>
<sequence>MSFSPVKSGAVQTPNSGQTIGSGIHLSSVCFRSYLRWKLINHAPSKKDFCISNRGVASWTWSWVNTTKAERLANKVDELENMLKQVELQDGADKWNWEADPSGEFTVSSLRSIIDSLSTHSNEILCFWNNWMPPRVNCFIWRGGLILLLLCALDEESVDHLFHSCSAVKDLWRWFFNWCMIDVGQQASLNQLLQAILERGKSIKWRKFLETAVGGLILSFNGEDEFQATLFSCMKYRANCKFLLWQMWSSPSFSFG</sequence>
<proteinExistence type="predicted"/>
<name>A0AA38S5U8_9ASTR</name>
<comment type="caution">
    <text evidence="1">The sequence shown here is derived from an EMBL/GenBank/DDBJ whole genome shotgun (WGS) entry which is preliminary data.</text>
</comment>
<reference evidence="1" key="1">
    <citation type="submission" date="2023-03" db="EMBL/GenBank/DDBJ databases">
        <title>Chromosome-scale reference genome and RAD-based genetic map of yellow starthistle (Centaurea solstitialis) reveal putative structural variation and QTLs associated with invader traits.</title>
        <authorList>
            <person name="Reatini B."/>
            <person name="Cang F.A."/>
            <person name="Jiang Q."/>
            <person name="Mckibben M.T.W."/>
            <person name="Barker M.S."/>
            <person name="Rieseberg L.H."/>
            <person name="Dlugosch K.M."/>
        </authorList>
    </citation>
    <scope>NUCLEOTIDE SEQUENCE</scope>
    <source>
        <strain evidence="1">CAN-66</strain>
        <tissue evidence="1">Leaf</tissue>
    </source>
</reference>
<organism evidence="1 2">
    <name type="scientific">Centaurea solstitialis</name>
    <name type="common">yellow star-thistle</name>
    <dbReference type="NCBI Taxonomy" id="347529"/>
    <lineage>
        <taxon>Eukaryota</taxon>
        <taxon>Viridiplantae</taxon>
        <taxon>Streptophyta</taxon>
        <taxon>Embryophyta</taxon>
        <taxon>Tracheophyta</taxon>
        <taxon>Spermatophyta</taxon>
        <taxon>Magnoliopsida</taxon>
        <taxon>eudicotyledons</taxon>
        <taxon>Gunneridae</taxon>
        <taxon>Pentapetalae</taxon>
        <taxon>asterids</taxon>
        <taxon>campanulids</taxon>
        <taxon>Asterales</taxon>
        <taxon>Asteraceae</taxon>
        <taxon>Carduoideae</taxon>
        <taxon>Cardueae</taxon>
        <taxon>Centaureinae</taxon>
        <taxon>Centaurea</taxon>
    </lineage>
</organism>
<dbReference type="EMBL" id="JARYMX010000032">
    <property type="protein sequence ID" value="KAJ9536338.1"/>
    <property type="molecule type" value="Genomic_DNA"/>
</dbReference>
<gene>
    <name evidence="1" type="ORF">OSB04_un000489</name>
</gene>
<dbReference type="PANTHER" id="PTHR33116:SF79">
    <property type="entry name" value="REVERSE TRANSCRIPTASE DOMAIN, ZINC FINGER, CCHC-TYPE-RELATED"/>
    <property type="match status" value="1"/>
</dbReference>
<evidence type="ECO:0000313" key="1">
    <source>
        <dbReference type="EMBL" id="KAJ9536338.1"/>
    </source>
</evidence>
<dbReference type="PANTHER" id="PTHR33116">
    <property type="entry name" value="REVERSE TRANSCRIPTASE ZINC-BINDING DOMAIN-CONTAINING PROTEIN-RELATED-RELATED"/>
    <property type="match status" value="1"/>
</dbReference>
<dbReference type="Proteomes" id="UP001172457">
    <property type="component" value="Unassembled WGS sequence"/>
</dbReference>
<dbReference type="AlphaFoldDB" id="A0AA38S5U8"/>
<accession>A0AA38S5U8</accession>
<protein>
    <recommendedName>
        <fullName evidence="3">Reverse transcriptase zinc-binding domain-containing protein</fullName>
    </recommendedName>
</protein>